<sequence length="238" mass="26574">MKAILYICHGSRTKKGYDEAKRFIESFTPFVNVPIQQLCFLELCEPSILTGIQNCIVKGATTIIAVPILLLAAAHAKQDIPEQLAKAKEQFPDLTIIYGEPFGVQPKIIDALSEQVHAQSDAILLVGRGSSDLEAQQNFQTVGHLLEQKMEIPVQTCYLAAAQPTFLEALQNMTLSSSKHITIIPYLLFFGQLIAKMERTIDSFRNDHQVFVLGEPIGRHPVLYELLKKQINDLMQKG</sequence>
<dbReference type="EMBL" id="SLUL01000014">
    <property type="protein sequence ID" value="TCL46807.1"/>
    <property type="molecule type" value="Genomic_DNA"/>
</dbReference>
<gene>
    <name evidence="3" type="ORF">EDD69_11466</name>
</gene>
<protein>
    <submittedName>
        <fullName evidence="3">Sirohydrochlorin ferrochelatase</fullName>
    </submittedName>
</protein>
<dbReference type="Pfam" id="PF01903">
    <property type="entry name" value="CbiX"/>
    <property type="match status" value="2"/>
</dbReference>
<keyword evidence="4" id="KW-1185">Reference proteome</keyword>
<dbReference type="CDD" id="cd03414">
    <property type="entry name" value="CbiX_SirB_C"/>
    <property type="match status" value="1"/>
</dbReference>
<dbReference type="GO" id="GO:0046872">
    <property type="term" value="F:metal ion binding"/>
    <property type="evidence" value="ECO:0007669"/>
    <property type="project" value="UniProtKB-KW"/>
</dbReference>
<dbReference type="GO" id="GO:0016829">
    <property type="term" value="F:lyase activity"/>
    <property type="evidence" value="ECO:0007669"/>
    <property type="project" value="UniProtKB-KW"/>
</dbReference>
<dbReference type="CDD" id="cd03416">
    <property type="entry name" value="CbiX_SirB_N"/>
    <property type="match status" value="1"/>
</dbReference>
<dbReference type="RefSeq" id="WP_132949210.1">
    <property type="nucleotide sequence ID" value="NZ_SLUL01000014.1"/>
</dbReference>
<dbReference type="Proteomes" id="UP000295658">
    <property type="component" value="Unassembled WGS sequence"/>
</dbReference>
<dbReference type="SUPFAM" id="SSF53800">
    <property type="entry name" value="Chelatase"/>
    <property type="match status" value="2"/>
</dbReference>
<dbReference type="AlphaFoldDB" id="A0A4R1QJT2"/>
<dbReference type="OrthoDB" id="9797895at2"/>
<name>A0A4R1QJT2_9BACL</name>
<dbReference type="PANTHER" id="PTHR33542">
    <property type="entry name" value="SIROHYDROCHLORIN FERROCHELATASE, CHLOROPLASTIC"/>
    <property type="match status" value="1"/>
</dbReference>
<dbReference type="InterPro" id="IPR050963">
    <property type="entry name" value="Sirohydro_Cobaltochel/CbiX"/>
</dbReference>
<reference evidence="3 4" key="1">
    <citation type="submission" date="2019-03" db="EMBL/GenBank/DDBJ databases">
        <title>Genomic Encyclopedia of Type Strains, Phase IV (KMG-IV): sequencing the most valuable type-strain genomes for metagenomic binning, comparative biology and taxonomic classification.</title>
        <authorList>
            <person name="Goeker M."/>
        </authorList>
    </citation>
    <scope>NUCLEOTIDE SEQUENCE [LARGE SCALE GENOMIC DNA]</scope>
    <source>
        <strain evidence="3 4">DSM 24979</strain>
    </source>
</reference>
<evidence type="ECO:0000313" key="3">
    <source>
        <dbReference type="EMBL" id="TCL46807.1"/>
    </source>
</evidence>
<evidence type="ECO:0000256" key="1">
    <source>
        <dbReference type="ARBA" id="ARBA00022723"/>
    </source>
</evidence>
<dbReference type="InterPro" id="IPR002762">
    <property type="entry name" value="CbiX-like"/>
</dbReference>
<dbReference type="Gene3D" id="3.40.50.1400">
    <property type="match status" value="2"/>
</dbReference>
<accession>A0A4R1QJT2</accession>
<evidence type="ECO:0000256" key="2">
    <source>
        <dbReference type="ARBA" id="ARBA00023239"/>
    </source>
</evidence>
<comment type="caution">
    <text evidence="3">The sequence shown here is derived from an EMBL/GenBank/DDBJ whole genome shotgun (WGS) entry which is preliminary data.</text>
</comment>
<proteinExistence type="predicted"/>
<keyword evidence="1" id="KW-0479">Metal-binding</keyword>
<keyword evidence="2" id="KW-0456">Lyase</keyword>
<evidence type="ECO:0000313" key="4">
    <source>
        <dbReference type="Proteomes" id="UP000295658"/>
    </source>
</evidence>
<organism evidence="3 4">
    <name type="scientific">Thermolongibacillus altinsuensis</name>
    <dbReference type="NCBI Taxonomy" id="575256"/>
    <lineage>
        <taxon>Bacteria</taxon>
        <taxon>Bacillati</taxon>
        <taxon>Bacillota</taxon>
        <taxon>Bacilli</taxon>
        <taxon>Bacillales</taxon>
        <taxon>Anoxybacillaceae</taxon>
        <taxon>Thermolongibacillus</taxon>
    </lineage>
</organism>
<dbReference type="PANTHER" id="PTHR33542:SF3">
    <property type="entry name" value="SIROHYDROCHLORIN FERROCHELATASE, CHLOROPLASTIC"/>
    <property type="match status" value="1"/>
</dbReference>